<protein>
    <recommendedName>
        <fullName evidence="9">Malectin-like domain-containing protein</fullName>
    </recommendedName>
</protein>
<accession>A0A8S2AA37</accession>
<sequence length="1198" mass="128702">MASLILLSLLSLSTIILSLAENISIDCGASRSYVDSDNVTWLGDRGFVTTGESFLIPGNLTEPLNNLRYFPSDQTNCYTNIPATKGLKTLVRTLFYYGNYDKKSSPPSFNVVYDGKHLDSVVTTSLFISEVIFAPASENISVCLIRTSPSDDPFISSIEVYSLDAGMYDDLGPDEGLILRQRFAYGAKELIGYPSDPYGRLWFPSTSSDTTISELTTLAPSVDISGASNKPPKIVMSKALSAASLILSDETLPLAGIPVYLALYFSEPQSLGRTQTRSFNIFLDTTQVGSGPIIPVFGKVTQVVVRDVVATSVSQVVIQSTDDSTLPSIINALELYSISSGQDNGDNGGEENGSGGGGQTSSSNDDSEGSGGTETRTNNNAVGGGANKVRRKKKNKLPLILGVTFASVFVALSSAFAAIFLRKRPDAKPQSNTLPTTSTGTVTGISPLVGQQLASDANHPAGHDEPGISIDCGTTGSYVDSNNVTWVGDNGFVTTGKPMNNTDVVTKPINTLRYFPTGQTNCYTNIPVTKGRKNLVRTKYYYENYDGNYSPPSFDIVYDGKHRDSIEITESSENDEERFYFSELIFAPSNENISVCLIRTSPSHNPFISSIEVYSFDTGMYAELGPNEGLILQERYAYGAEESISYPLDPYGRLWIPSGSENSLSLTDLKTSAPSIDITGVSNKPPEIVMSKALSGDSLILSNMGLIPLTGLPVYLALYFSEPQSLVATSGSQIVFQSTEDSVLPPIINGLEFYSISNSRDGGGGGGGGSKPQANNAVGGISIDCGTTGSYVDSNNVTWVGDKGFVTTGESINITDVVKKPINTLRYFPTGQTNCYTNIPATKGRTTLVRTKFYYKNYDENYSPPSFDVVYDGKHRDSIAMTVDSLFSDEESFHYSEVIFAPANENISVCLVRTSPSDNPFISSIEVYHFDAGMYDDLGPEEGLILYKRNAYGATKLISYPLDPYGRLWSPKGSQDYPGLIDLTTSAPSIDITGALNKPPEIVMTKAMSGDGLIMSGLNLPSTPLPIYLALYFSEPQSLGRTQKRSFTVFLDGMQVGSHPIVPVFGKATQVVLRGVMASSESQLVFKSTDDSGLPTIISGLELYSISNYKDNGSGGGGQSGSSNNGGKKKNNVPLILGVTFASVFVILWSAFVVTILRKRQNAMKQSNTAPTMSTEHGIGTGESPLFGQETASDKIDS</sequence>
<feature type="region of interest" description="Disordered" evidence="6">
    <location>
        <begin position="1164"/>
        <end position="1198"/>
    </location>
</feature>
<evidence type="ECO:0000256" key="8">
    <source>
        <dbReference type="SAM" id="SignalP"/>
    </source>
</evidence>
<feature type="domain" description="Malectin-like" evidence="9">
    <location>
        <begin position="470"/>
        <end position="729"/>
    </location>
</feature>
<dbReference type="Proteomes" id="UP000682877">
    <property type="component" value="Chromosome 5"/>
</dbReference>
<feature type="chain" id="PRO_5035794184" description="Malectin-like domain-containing protein" evidence="8">
    <location>
        <begin position="21"/>
        <end position="1198"/>
    </location>
</feature>
<evidence type="ECO:0000313" key="11">
    <source>
        <dbReference type="Proteomes" id="UP000682877"/>
    </source>
</evidence>
<evidence type="ECO:0000256" key="3">
    <source>
        <dbReference type="ARBA" id="ARBA00022729"/>
    </source>
</evidence>
<name>A0A8S2AA37_ARAAE</name>
<feature type="domain" description="Malectin-like" evidence="9">
    <location>
        <begin position="783"/>
        <end position="1106"/>
    </location>
</feature>
<feature type="transmembrane region" description="Helical" evidence="7">
    <location>
        <begin position="1135"/>
        <end position="1157"/>
    </location>
</feature>
<feature type="compositionally biased region" description="Polar residues" evidence="6">
    <location>
        <begin position="1164"/>
        <end position="1175"/>
    </location>
</feature>
<feature type="transmembrane region" description="Helical" evidence="7">
    <location>
        <begin position="397"/>
        <end position="421"/>
    </location>
</feature>
<evidence type="ECO:0000256" key="5">
    <source>
        <dbReference type="ARBA" id="ARBA00023136"/>
    </source>
</evidence>
<evidence type="ECO:0000313" key="10">
    <source>
        <dbReference type="EMBL" id="CAE6075299.1"/>
    </source>
</evidence>
<proteinExistence type="predicted"/>
<reference evidence="10" key="1">
    <citation type="submission" date="2021-01" db="EMBL/GenBank/DDBJ databases">
        <authorList>
            <person name="Bezrukov I."/>
        </authorList>
    </citation>
    <scope>NUCLEOTIDE SEQUENCE</scope>
</reference>
<evidence type="ECO:0000256" key="1">
    <source>
        <dbReference type="ARBA" id="ARBA00004167"/>
    </source>
</evidence>
<keyword evidence="2 7" id="KW-0812">Transmembrane</keyword>
<evidence type="ECO:0000256" key="7">
    <source>
        <dbReference type="SAM" id="Phobius"/>
    </source>
</evidence>
<feature type="domain" description="Malectin-like" evidence="9">
    <location>
        <begin position="25"/>
        <end position="338"/>
    </location>
</feature>
<dbReference type="GO" id="GO:0016020">
    <property type="term" value="C:membrane"/>
    <property type="evidence" value="ECO:0007669"/>
    <property type="project" value="UniProtKB-SubCell"/>
</dbReference>
<keyword evidence="5 7" id="KW-0472">Membrane</keyword>
<dbReference type="AlphaFoldDB" id="A0A8S2AA37"/>
<keyword evidence="11" id="KW-1185">Reference proteome</keyword>
<organism evidence="10 11">
    <name type="scientific">Arabidopsis arenosa</name>
    <name type="common">Sand rock-cress</name>
    <name type="synonym">Cardaminopsis arenosa</name>
    <dbReference type="NCBI Taxonomy" id="38785"/>
    <lineage>
        <taxon>Eukaryota</taxon>
        <taxon>Viridiplantae</taxon>
        <taxon>Streptophyta</taxon>
        <taxon>Embryophyta</taxon>
        <taxon>Tracheophyta</taxon>
        <taxon>Spermatophyta</taxon>
        <taxon>Magnoliopsida</taxon>
        <taxon>eudicotyledons</taxon>
        <taxon>Gunneridae</taxon>
        <taxon>Pentapetalae</taxon>
        <taxon>rosids</taxon>
        <taxon>malvids</taxon>
        <taxon>Brassicales</taxon>
        <taxon>Brassicaceae</taxon>
        <taxon>Camelineae</taxon>
        <taxon>Arabidopsis</taxon>
    </lineage>
</organism>
<feature type="compositionally biased region" description="Gly residues" evidence="6">
    <location>
        <begin position="346"/>
        <end position="359"/>
    </location>
</feature>
<comment type="subcellular location">
    <subcellularLocation>
        <location evidence="1">Membrane</location>
        <topology evidence="1">Single-pass membrane protein</topology>
    </subcellularLocation>
</comment>
<dbReference type="PANTHER" id="PTHR45631:SF120">
    <property type="entry name" value="KINASE-LIKE PROTEIN-RELATED"/>
    <property type="match status" value="1"/>
</dbReference>
<keyword evidence="4 7" id="KW-1133">Transmembrane helix</keyword>
<gene>
    <name evidence="10" type="ORF">AARE701A_LOCUS12697</name>
</gene>
<dbReference type="EMBL" id="LR999455">
    <property type="protein sequence ID" value="CAE6075299.1"/>
    <property type="molecule type" value="Genomic_DNA"/>
</dbReference>
<feature type="signal peptide" evidence="8">
    <location>
        <begin position="1"/>
        <end position="20"/>
    </location>
</feature>
<keyword evidence="3 8" id="KW-0732">Signal</keyword>
<evidence type="ECO:0000259" key="9">
    <source>
        <dbReference type="Pfam" id="PF12819"/>
    </source>
</evidence>
<dbReference type="Pfam" id="PF12819">
    <property type="entry name" value="Malectin_like"/>
    <property type="match status" value="3"/>
</dbReference>
<evidence type="ECO:0000256" key="4">
    <source>
        <dbReference type="ARBA" id="ARBA00022989"/>
    </source>
</evidence>
<evidence type="ECO:0000256" key="6">
    <source>
        <dbReference type="SAM" id="MobiDB-lite"/>
    </source>
</evidence>
<feature type="region of interest" description="Disordered" evidence="6">
    <location>
        <begin position="341"/>
        <end position="389"/>
    </location>
</feature>
<feature type="transmembrane region" description="Helical" evidence="7">
    <location>
        <begin position="699"/>
        <end position="720"/>
    </location>
</feature>
<evidence type="ECO:0000256" key="2">
    <source>
        <dbReference type="ARBA" id="ARBA00022692"/>
    </source>
</evidence>
<dbReference type="PANTHER" id="PTHR45631">
    <property type="entry name" value="OS07G0107800 PROTEIN-RELATED"/>
    <property type="match status" value="1"/>
</dbReference>
<dbReference type="InterPro" id="IPR024788">
    <property type="entry name" value="Malectin-like_Carb-bd_dom"/>
</dbReference>